<dbReference type="EMBL" id="JAPDDP010000040">
    <property type="protein sequence ID" value="MDA0182698.1"/>
    <property type="molecule type" value="Genomic_DNA"/>
</dbReference>
<name>A0A9X3NA50_9ACTN</name>
<comment type="caution">
    <text evidence="2">The sequence shown here is derived from an EMBL/GenBank/DDBJ whole genome shotgun (WGS) entry which is preliminary data.</text>
</comment>
<proteinExistence type="predicted"/>
<protein>
    <submittedName>
        <fullName evidence="2">Uncharacterized protein</fullName>
    </submittedName>
</protein>
<organism evidence="2 3">
    <name type="scientific">Solirubrobacter phytolaccae</name>
    <dbReference type="NCBI Taxonomy" id="1404360"/>
    <lineage>
        <taxon>Bacteria</taxon>
        <taxon>Bacillati</taxon>
        <taxon>Actinomycetota</taxon>
        <taxon>Thermoleophilia</taxon>
        <taxon>Solirubrobacterales</taxon>
        <taxon>Solirubrobacteraceae</taxon>
        <taxon>Solirubrobacter</taxon>
    </lineage>
</organism>
<keyword evidence="3" id="KW-1185">Reference proteome</keyword>
<feature type="non-terminal residue" evidence="2">
    <location>
        <position position="115"/>
    </location>
</feature>
<gene>
    <name evidence="2" type="ORF">OJ997_20470</name>
</gene>
<evidence type="ECO:0000313" key="3">
    <source>
        <dbReference type="Proteomes" id="UP001147653"/>
    </source>
</evidence>
<sequence length="115" mass="10965">MPTALVRTSPVEYPTATADPGRNVCGANDPSGPGGTASTGRPAFADAAVSAFAIDGLSPLTLIGATIGLADASAAFIRGDSVVAPLALASASPPPAAPLALAFAPLAPAAPLAFA</sequence>
<dbReference type="RefSeq" id="WP_270027077.1">
    <property type="nucleotide sequence ID" value="NZ_JAPDDP010000040.1"/>
</dbReference>
<reference evidence="2" key="1">
    <citation type="submission" date="2022-10" db="EMBL/GenBank/DDBJ databases">
        <title>The WGS of Solirubrobacter phytolaccae KCTC 29190.</title>
        <authorList>
            <person name="Jiang Z."/>
        </authorList>
    </citation>
    <scope>NUCLEOTIDE SEQUENCE</scope>
    <source>
        <strain evidence="2">KCTC 29190</strain>
    </source>
</reference>
<dbReference type="AlphaFoldDB" id="A0A9X3NA50"/>
<dbReference type="Proteomes" id="UP001147653">
    <property type="component" value="Unassembled WGS sequence"/>
</dbReference>
<accession>A0A9X3NA50</accession>
<evidence type="ECO:0000313" key="2">
    <source>
        <dbReference type="EMBL" id="MDA0182698.1"/>
    </source>
</evidence>
<evidence type="ECO:0000256" key="1">
    <source>
        <dbReference type="SAM" id="MobiDB-lite"/>
    </source>
</evidence>
<feature type="region of interest" description="Disordered" evidence="1">
    <location>
        <begin position="16"/>
        <end position="39"/>
    </location>
</feature>